<keyword evidence="6" id="KW-0325">Glycoprotein</keyword>
<keyword evidence="5" id="KW-1015">Disulfide bond</keyword>
<reference evidence="12" key="2">
    <citation type="journal article" date="2014" name="Nat. Commun.">
        <title>The cavefish genome reveals candidate genes for eye loss.</title>
        <authorList>
            <person name="McGaugh S.E."/>
            <person name="Gross J.B."/>
            <person name="Aken B."/>
            <person name="Blin M."/>
            <person name="Borowsky R."/>
            <person name="Chalopin D."/>
            <person name="Hinaux H."/>
            <person name="Jeffery W.R."/>
            <person name="Keene A."/>
            <person name="Ma L."/>
            <person name="Minx P."/>
            <person name="Murphy D."/>
            <person name="O'Quin K.E."/>
            <person name="Retaux S."/>
            <person name="Rohner N."/>
            <person name="Searle S.M."/>
            <person name="Stahl B.A."/>
            <person name="Tabin C."/>
            <person name="Volff J.N."/>
            <person name="Yoshizawa M."/>
            <person name="Warren W.C."/>
        </authorList>
    </citation>
    <scope>NUCLEOTIDE SEQUENCE [LARGE SCALE GENOMIC DNA]</scope>
    <source>
        <strain evidence="12">female</strain>
    </source>
</reference>
<dbReference type="GO" id="GO:0005178">
    <property type="term" value="F:integrin binding"/>
    <property type="evidence" value="ECO:0007669"/>
    <property type="project" value="InterPro"/>
</dbReference>
<sequence length="185" mass="21271">MRLLTGQISAVNFVVWNVVLAALISPVFCDDNDDDDDNDDNDNDNDDNDHDDDMTVCQEEDNDLRVTCPLRPTPDYHTQYEFSMSRGSKEIIINTNVSGTMPEPTFRHNTYVEELQPYGFKLTMMRFTLTENTTFMCKVSKEEKRVFVDLDSLQPCSAISLFLQSYPWLLTLLLPLAIIQLLEDL</sequence>
<dbReference type="Bgee" id="ENSAMXG00000036228">
    <property type="expression patterns" value="Expressed in bone element and 4 other cell types or tissues"/>
</dbReference>
<evidence type="ECO:0000256" key="1">
    <source>
        <dbReference type="ARBA" id="ARBA00004236"/>
    </source>
</evidence>
<evidence type="ECO:0000256" key="8">
    <source>
        <dbReference type="ARBA" id="ARBA00023319"/>
    </source>
</evidence>
<accession>A0A3B1IHJ3</accession>
<feature type="region of interest" description="Disordered" evidence="9">
    <location>
        <begin position="31"/>
        <end position="54"/>
    </location>
</feature>
<keyword evidence="8" id="KW-0393">Immunoglobulin domain</keyword>
<dbReference type="GO" id="GO:0005096">
    <property type="term" value="F:GTPase activator activity"/>
    <property type="evidence" value="ECO:0007669"/>
    <property type="project" value="TreeGrafter"/>
</dbReference>
<evidence type="ECO:0000256" key="2">
    <source>
        <dbReference type="ARBA" id="ARBA00022475"/>
    </source>
</evidence>
<keyword evidence="7" id="KW-0449">Lipoprotein</keyword>
<evidence type="ECO:0000256" key="4">
    <source>
        <dbReference type="ARBA" id="ARBA00023136"/>
    </source>
</evidence>
<dbReference type="GO" id="GO:0005925">
    <property type="term" value="C:focal adhesion"/>
    <property type="evidence" value="ECO:0007669"/>
    <property type="project" value="TreeGrafter"/>
</dbReference>
<evidence type="ECO:0000256" key="10">
    <source>
        <dbReference type="SAM" id="SignalP"/>
    </source>
</evidence>
<keyword evidence="3 10" id="KW-0732">Signal</keyword>
<dbReference type="InParanoid" id="A0A3B1IHJ3"/>
<dbReference type="GO" id="GO:0051894">
    <property type="term" value="P:positive regulation of focal adhesion assembly"/>
    <property type="evidence" value="ECO:0007669"/>
    <property type="project" value="TreeGrafter"/>
</dbReference>
<dbReference type="GO" id="GO:0030425">
    <property type="term" value="C:dendrite"/>
    <property type="evidence" value="ECO:0007669"/>
    <property type="project" value="TreeGrafter"/>
</dbReference>
<keyword evidence="12" id="KW-1185">Reference proteome</keyword>
<dbReference type="PANTHER" id="PTHR19226:SF2">
    <property type="entry name" value="THY-1 MEMBRANE GLYCOPROTEIN"/>
    <property type="match status" value="1"/>
</dbReference>
<dbReference type="GO" id="GO:0009897">
    <property type="term" value="C:external side of plasma membrane"/>
    <property type="evidence" value="ECO:0007669"/>
    <property type="project" value="TreeGrafter"/>
</dbReference>
<feature type="signal peptide" evidence="10">
    <location>
        <begin position="1"/>
        <end position="29"/>
    </location>
</feature>
<keyword evidence="4" id="KW-0472">Membrane</keyword>
<dbReference type="GeneTree" id="ENSGT00390000012429"/>
<dbReference type="PANTHER" id="PTHR19226">
    <property type="entry name" value="THY-1 MEMBRANE GLYCOPROTEIN"/>
    <property type="match status" value="1"/>
</dbReference>
<comment type="subcellular location">
    <subcellularLocation>
        <location evidence="1">Cell membrane</location>
    </subcellularLocation>
</comment>
<name>A0A3B1IHJ3_ASTMX</name>
<reference evidence="12" key="1">
    <citation type="submission" date="2013-03" db="EMBL/GenBank/DDBJ databases">
        <authorList>
            <person name="Jeffery W."/>
            <person name="Warren W."/>
            <person name="Wilson R.K."/>
        </authorList>
    </citation>
    <scope>NUCLEOTIDE SEQUENCE</scope>
    <source>
        <strain evidence="12">female</strain>
    </source>
</reference>
<dbReference type="GO" id="GO:0007229">
    <property type="term" value="P:integrin-mediated signaling pathway"/>
    <property type="evidence" value="ECO:0007669"/>
    <property type="project" value="TreeGrafter"/>
</dbReference>
<evidence type="ECO:0000256" key="3">
    <source>
        <dbReference type="ARBA" id="ARBA00022729"/>
    </source>
</evidence>
<feature type="chain" id="PRO_5017181513" evidence="10">
    <location>
        <begin position="30"/>
        <end position="185"/>
    </location>
</feature>
<evidence type="ECO:0000256" key="6">
    <source>
        <dbReference type="ARBA" id="ARBA00023180"/>
    </source>
</evidence>
<evidence type="ECO:0000256" key="9">
    <source>
        <dbReference type="SAM" id="MobiDB-lite"/>
    </source>
</evidence>
<evidence type="ECO:0000256" key="7">
    <source>
        <dbReference type="ARBA" id="ARBA00023288"/>
    </source>
</evidence>
<evidence type="ECO:0000256" key="5">
    <source>
        <dbReference type="ARBA" id="ARBA00023157"/>
    </source>
</evidence>
<dbReference type="InterPro" id="IPR033292">
    <property type="entry name" value="THY1"/>
</dbReference>
<keyword evidence="2" id="KW-1003">Cell membrane</keyword>
<dbReference type="GO" id="GO:0007155">
    <property type="term" value="P:cell adhesion"/>
    <property type="evidence" value="ECO:0007669"/>
    <property type="project" value="InterPro"/>
</dbReference>
<protein>
    <submittedName>
        <fullName evidence="11">Thy-1 cell surface antigen</fullName>
    </submittedName>
</protein>
<dbReference type="AlphaFoldDB" id="A0A3B1IHJ3"/>
<dbReference type="OrthoDB" id="8396829at2759"/>
<evidence type="ECO:0000313" key="12">
    <source>
        <dbReference type="Proteomes" id="UP000018467"/>
    </source>
</evidence>
<reference evidence="11" key="3">
    <citation type="submission" date="2025-08" db="UniProtKB">
        <authorList>
            <consortium name="Ensembl"/>
        </authorList>
    </citation>
    <scope>IDENTIFICATION</scope>
</reference>
<organism evidence="11 12">
    <name type="scientific">Astyanax mexicanus</name>
    <name type="common">Blind cave fish</name>
    <name type="synonym">Astyanax fasciatus mexicanus</name>
    <dbReference type="NCBI Taxonomy" id="7994"/>
    <lineage>
        <taxon>Eukaryota</taxon>
        <taxon>Metazoa</taxon>
        <taxon>Chordata</taxon>
        <taxon>Craniata</taxon>
        <taxon>Vertebrata</taxon>
        <taxon>Euteleostomi</taxon>
        <taxon>Actinopterygii</taxon>
        <taxon>Neopterygii</taxon>
        <taxon>Teleostei</taxon>
        <taxon>Ostariophysi</taxon>
        <taxon>Characiformes</taxon>
        <taxon>Characoidei</taxon>
        <taxon>Acestrorhamphidae</taxon>
        <taxon>Acestrorhamphinae</taxon>
        <taxon>Astyanax</taxon>
    </lineage>
</organism>
<evidence type="ECO:0000313" key="11">
    <source>
        <dbReference type="Ensembl" id="ENSAMXP00000028709.1"/>
    </source>
</evidence>
<dbReference type="GO" id="GO:0043209">
    <property type="term" value="C:myelin sheath"/>
    <property type="evidence" value="ECO:0007669"/>
    <property type="project" value="TreeGrafter"/>
</dbReference>
<dbReference type="Ensembl" id="ENSAMXT00000054188.1">
    <property type="protein sequence ID" value="ENSAMXP00000028709.1"/>
    <property type="gene ID" value="ENSAMXG00000036228.1"/>
</dbReference>
<dbReference type="Proteomes" id="UP000018467">
    <property type="component" value="Unassembled WGS sequence"/>
</dbReference>
<dbReference type="GO" id="GO:0030334">
    <property type="term" value="P:regulation of cell migration"/>
    <property type="evidence" value="ECO:0007669"/>
    <property type="project" value="InterPro"/>
</dbReference>
<dbReference type="GO" id="GO:0045121">
    <property type="term" value="C:membrane raft"/>
    <property type="evidence" value="ECO:0007669"/>
    <property type="project" value="TreeGrafter"/>
</dbReference>
<reference evidence="11" key="4">
    <citation type="submission" date="2025-09" db="UniProtKB">
        <authorList>
            <consortium name="Ensembl"/>
        </authorList>
    </citation>
    <scope>IDENTIFICATION</scope>
</reference>
<proteinExistence type="predicted"/>